<comment type="caution">
    <text evidence="3">The sequence shown here is derived from an EMBL/GenBank/DDBJ whole genome shotgun (WGS) entry which is preliminary data.</text>
</comment>
<protein>
    <submittedName>
        <fullName evidence="3">Uncharacterized protein DUF3597</fullName>
    </submittedName>
</protein>
<gene>
    <name evidence="3" type="ORF">DES53_104115</name>
</gene>
<sequence>MQRGTRPSVETNDMEGHMNSISPLLSSVFQGGNAATARLSETFDRKAAAISAGSNWRDSIVDLAKLIGMNGDLASRRRLATELEFFGDFNDTAMMNIFLHNRIILTIVENHAVDIASKLDQLVGDRAAELDWRDSVVDLMTLFGLHNSVASREQLATKLGYTGELGTSGTMNMWLHERLIILIVDRGGTLPDELAPKSQRTPKQRVESLCRTLKTKDTLVPALVAIWERRKSGKPFRNDFENRLYGIFNSLSTEEQEGLGRAFDGFTAFRRNGQGECLFSNHLADAVRDEPPENNDFAAALLGQGLALSIRQDFLHAAGKPGPGQVRPWRKGSSTFEGGAGPEGPWPWLTSLSFGPPDTPYWFGNLQSVRPVPPASAHAWAEHQFEKVCSFTPLPTGGFDQHCVRKVLNSPPPSGGMQLPPSLECEGGVHYTMPRNECLRIPARQAGNTIWLRGFNFIATHVNVHFQSMEVPARRGFIEDCLVFGDNKTPVRNEQGKAIVDMRVKDDVAVQLPMRFQSPDGTESPFPPGLYEIWISVGELPSNRLVLRIEPDENTQFDLECEGGRCIKETPGLGDDEVSWTAFVGHLVPNHENTGRTRAKTVKVQIDREPWKDIDDDGDNNGEVHSPTKFFPTDADLAGGGPAGFLAGGVRVISIVGFEVDSAVAAEKQIHGFSDAFTKVLTELANSSISSLEGDTDGVNFLGVVEKFVETAAGGPGVVGAASLLATGHYMMAAMAAAIVASAASLWAVWAPADLIALDIFALNARECWDRTDADKPLPPDMARQFRNEFDDTDVLVTVLERQLPKTPQSESIGPVAIWKHEVQYRTQHDGDEFSNYLLRFKLTRRVIV</sequence>
<organism evidence="3 4">
    <name type="scientific">Roseimicrobium gellanilyticum</name>
    <dbReference type="NCBI Taxonomy" id="748857"/>
    <lineage>
        <taxon>Bacteria</taxon>
        <taxon>Pseudomonadati</taxon>
        <taxon>Verrucomicrobiota</taxon>
        <taxon>Verrucomicrobiia</taxon>
        <taxon>Verrucomicrobiales</taxon>
        <taxon>Verrucomicrobiaceae</taxon>
        <taxon>Roseimicrobium</taxon>
    </lineage>
</organism>
<dbReference type="EMBL" id="QNRR01000004">
    <property type="protein sequence ID" value="RBP44296.1"/>
    <property type="molecule type" value="Genomic_DNA"/>
</dbReference>
<dbReference type="OrthoDB" id="3078792at2"/>
<evidence type="ECO:0000259" key="2">
    <source>
        <dbReference type="Pfam" id="PF12200"/>
    </source>
</evidence>
<name>A0A366HND8_9BACT</name>
<evidence type="ECO:0000256" key="1">
    <source>
        <dbReference type="SAM" id="MobiDB-lite"/>
    </source>
</evidence>
<accession>A0A366HND8</accession>
<feature type="region of interest" description="Disordered" evidence="1">
    <location>
        <begin position="319"/>
        <end position="342"/>
    </location>
</feature>
<reference evidence="3 4" key="1">
    <citation type="submission" date="2018-06" db="EMBL/GenBank/DDBJ databases">
        <title>Genomic Encyclopedia of Type Strains, Phase IV (KMG-IV): sequencing the most valuable type-strain genomes for metagenomic binning, comparative biology and taxonomic classification.</title>
        <authorList>
            <person name="Goeker M."/>
        </authorList>
    </citation>
    <scope>NUCLEOTIDE SEQUENCE [LARGE SCALE GENOMIC DNA]</scope>
    <source>
        <strain evidence="3 4">DSM 25532</strain>
    </source>
</reference>
<dbReference type="AlphaFoldDB" id="A0A366HND8"/>
<keyword evidence="4" id="KW-1185">Reference proteome</keyword>
<feature type="domain" description="DUF3597" evidence="2">
    <location>
        <begin position="110"/>
        <end position="191"/>
    </location>
</feature>
<dbReference type="Proteomes" id="UP000253426">
    <property type="component" value="Unassembled WGS sequence"/>
</dbReference>
<evidence type="ECO:0000313" key="4">
    <source>
        <dbReference type="Proteomes" id="UP000253426"/>
    </source>
</evidence>
<dbReference type="Pfam" id="PF12200">
    <property type="entry name" value="DUF3597"/>
    <property type="match status" value="1"/>
</dbReference>
<dbReference type="InterPro" id="IPR022016">
    <property type="entry name" value="DUF3597"/>
</dbReference>
<dbReference type="SUPFAM" id="SSF158634">
    <property type="entry name" value="RPA2825-like"/>
    <property type="match status" value="2"/>
</dbReference>
<proteinExistence type="predicted"/>
<evidence type="ECO:0000313" key="3">
    <source>
        <dbReference type="EMBL" id="RBP44296.1"/>
    </source>
</evidence>